<dbReference type="Gene3D" id="3.60.160.10">
    <property type="entry name" value="Mitochondrial biogenesis AIM24"/>
    <property type="match status" value="1"/>
</dbReference>
<organism evidence="1 2">
    <name type="scientific">Amycolatopsis antarctica</name>
    <dbReference type="NCBI Taxonomy" id="1854586"/>
    <lineage>
        <taxon>Bacteria</taxon>
        <taxon>Bacillati</taxon>
        <taxon>Actinomycetota</taxon>
        <taxon>Actinomycetes</taxon>
        <taxon>Pseudonocardiales</taxon>
        <taxon>Pseudonocardiaceae</taxon>
        <taxon>Amycolatopsis</taxon>
    </lineage>
</organism>
<dbReference type="PANTHER" id="PTHR43657">
    <property type="entry name" value="TRYPTOPHAN RNA-BINDING ATTENUATOR PROTEIN-LIKE PROTEIN"/>
    <property type="match status" value="1"/>
</dbReference>
<dbReference type="InterPro" id="IPR002838">
    <property type="entry name" value="AIM24"/>
</dbReference>
<dbReference type="Pfam" id="PF01987">
    <property type="entry name" value="AIM24"/>
    <property type="match status" value="1"/>
</dbReference>
<dbReference type="InterPro" id="IPR036983">
    <property type="entry name" value="AIM24_sf"/>
</dbReference>
<evidence type="ECO:0000313" key="2">
    <source>
        <dbReference type="Proteomes" id="UP000242444"/>
    </source>
</evidence>
<dbReference type="EMBL" id="NKYE01000016">
    <property type="protein sequence ID" value="OZM71008.1"/>
    <property type="molecule type" value="Genomic_DNA"/>
</dbReference>
<accession>A0A263CYM3</accession>
<dbReference type="InParanoid" id="A0A263CYM3"/>
<dbReference type="SUPFAM" id="SSF51219">
    <property type="entry name" value="TRAP-like"/>
    <property type="match status" value="1"/>
</dbReference>
<proteinExistence type="predicted"/>
<gene>
    <name evidence="1" type="ORF">CFN78_22965</name>
</gene>
<name>A0A263CYM3_9PSEU</name>
<dbReference type="AlphaFoldDB" id="A0A263CYM3"/>
<sequence>MEVTTRHTPTCGVARISLASGEAVQAASDAMVASSYGVTETRPVRGGSRAQARTGPSIFTAPAEGGWIDLAPRRIGDVYPLEFDGHTGWCVAKDAILARPSTVRVDREWPALHALFGGDAGFLDHHGGVGPLVLACAGPVDAFTLSRGEVITVSPGFLLAYPDTVQCRLRAMDPSGPQSVRTGEGLALDFAGPGTVLVQARNPRLPVG</sequence>
<dbReference type="RefSeq" id="WP_094864946.1">
    <property type="nucleotide sequence ID" value="NZ_NKYE01000016.1"/>
</dbReference>
<reference evidence="1 2" key="1">
    <citation type="submission" date="2017-07" db="EMBL/GenBank/DDBJ databases">
        <title>Amycolatopsis antarcticus sp. nov., isolated from the surface of an Antarcticus brown macroalga.</title>
        <authorList>
            <person name="Wang J."/>
            <person name="Leiva S."/>
            <person name="Huang J."/>
            <person name="Huang Y."/>
        </authorList>
    </citation>
    <scope>NUCLEOTIDE SEQUENCE [LARGE SCALE GENOMIC DNA]</scope>
    <source>
        <strain evidence="1 2">AU-G6</strain>
    </source>
</reference>
<comment type="caution">
    <text evidence="1">The sequence shown here is derived from an EMBL/GenBank/DDBJ whole genome shotgun (WGS) entry which is preliminary data.</text>
</comment>
<dbReference type="Proteomes" id="UP000242444">
    <property type="component" value="Unassembled WGS sequence"/>
</dbReference>
<dbReference type="OrthoDB" id="9779518at2"/>
<evidence type="ECO:0000313" key="1">
    <source>
        <dbReference type="EMBL" id="OZM71008.1"/>
    </source>
</evidence>
<keyword evidence="2" id="KW-1185">Reference proteome</keyword>
<dbReference type="PANTHER" id="PTHR43657:SF1">
    <property type="entry name" value="ALTERED INHERITANCE OF MITOCHONDRIA PROTEIN 24, MITOCHONDRIAL"/>
    <property type="match status" value="1"/>
</dbReference>
<protein>
    <submittedName>
        <fullName evidence="1">TIGR00266 family protein</fullName>
    </submittedName>
</protein>
<dbReference type="InterPro" id="IPR016031">
    <property type="entry name" value="Trp_RNA-bd_attenuator-like_dom"/>
</dbReference>